<evidence type="ECO:0000313" key="12">
    <source>
        <dbReference type="EMBL" id="MDZ5760938.1"/>
    </source>
</evidence>
<dbReference type="AlphaFoldDB" id="A0AAE5AHC1"/>
<gene>
    <name evidence="12" type="ORF">Lyticum_00094</name>
</gene>
<keyword evidence="7 10" id="KW-0283">Flagellar rotation</keyword>
<comment type="similarity">
    <text evidence="3 10">Belongs to the FliL family.</text>
</comment>
<feature type="compositionally biased region" description="Low complexity" evidence="11">
    <location>
        <begin position="23"/>
        <end position="33"/>
    </location>
</feature>
<evidence type="ECO:0000256" key="10">
    <source>
        <dbReference type="RuleBase" id="RU364125"/>
    </source>
</evidence>
<evidence type="ECO:0000256" key="4">
    <source>
        <dbReference type="ARBA" id="ARBA00022475"/>
    </source>
</evidence>
<accession>A0AAE5AHC1</accession>
<keyword evidence="9 10" id="KW-0472">Membrane</keyword>
<name>A0AAE5AHC1_9RICK</name>
<dbReference type="GO" id="GO:0071973">
    <property type="term" value="P:bacterial-type flagellum-dependent cell motility"/>
    <property type="evidence" value="ECO:0007669"/>
    <property type="project" value="InterPro"/>
</dbReference>
<dbReference type="EMBL" id="JARGYU010000001">
    <property type="protein sequence ID" value="MDZ5760938.1"/>
    <property type="molecule type" value="Genomic_DNA"/>
</dbReference>
<keyword evidence="10" id="KW-0997">Cell inner membrane</keyword>
<evidence type="ECO:0000256" key="5">
    <source>
        <dbReference type="ARBA" id="ARBA00022500"/>
    </source>
</evidence>
<comment type="subcellular location">
    <subcellularLocation>
        <location evidence="10">Cell inner membrane</location>
    </subcellularLocation>
    <subcellularLocation>
        <location evidence="2">Cell membrane</location>
        <topology evidence="2">Single-pass membrane protein</topology>
    </subcellularLocation>
</comment>
<keyword evidence="8 10" id="KW-1133">Transmembrane helix</keyword>
<organism evidence="12 13">
    <name type="scientific">Lyticum sinuosum</name>
    <dbReference type="NCBI Taxonomy" id="1332059"/>
    <lineage>
        <taxon>Bacteria</taxon>
        <taxon>Pseudomonadati</taxon>
        <taxon>Pseudomonadota</taxon>
        <taxon>Alphaproteobacteria</taxon>
        <taxon>Rickettsiales</taxon>
        <taxon>Lyticum</taxon>
    </lineage>
</organism>
<dbReference type="RefSeq" id="WP_322498373.1">
    <property type="nucleotide sequence ID" value="NZ_JARGYU010000001.1"/>
</dbReference>
<evidence type="ECO:0000256" key="6">
    <source>
        <dbReference type="ARBA" id="ARBA00022692"/>
    </source>
</evidence>
<evidence type="ECO:0000256" key="7">
    <source>
        <dbReference type="ARBA" id="ARBA00022779"/>
    </source>
</evidence>
<keyword evidence="12" id="KW-0969">Cilium</keyword>
<dbReference type="Pfam" id="PF03748">
    <property type="entry name" value="FliL"/>
    <property type="match status" value="1"/>
</dbReference>
<dbReference type="GO" id="GO:0005886">
    <property type="term" value="C:plasma membrane"/>
    <property type="evidence" value="ECO:0007669"/>
    <property type="project" value="UniProtKB-SubCell"/>
</dbReference>
<evidence type="ECO:0000256" key="8">
    <source>
        <dbReference type="ARBA" id="ARBA00022989"/>
    </source>
</evidence>
<feature type="transmembrane region" description="Helical" evidence="10">
    <location>
        <begin position="47"/>
        <end position="65"/>
    </location>
</feature>
<evidence type="ECO:0000256" key="9">
    <source>
        <dbReference type="ARBA" id="ARBA00023136"/>
    </source>
</evidence>
<keyword evidence="12" id="KW-0966">Cell projection</keyword>
<dbReference type="InterPro" id="IPR005503">
    <property type="entry name" value="FliL"/>
</dbReference>
<dbReference type="Proteomes" id="UP001289135">
    <property type="component" value="Unassembled WGS sequence"/>
</dbReference>
<proteinExistence type="inferred from homology"/>
<keyword evidence="6 10" id="KW-0812">Transmembrane</keyword>
<evidence type="ECO:0000256" key="3">
    <source>
        <dbReference type="ARBA" id="ARBA00008281"/>
    </source>
</evidence>
<feature type="region of interest" description="Disordered" evidence="11">
    <location>
        <begin position="1"/>
        <end position="33"/>
    </location>
</feature>
<keyword evidence="12" id="KW-0282">Flagellum</keyword>
<comment type="function">
    <text evidence="1 10">Controls the rotational direction of flagella during chemotaxis.</text>
</comment>
<protein>
    <recommendedName>
        <fullName evidence="10">Flagellar protein FliL</fullName>
    </recommendedName>
</protein>
<keyword evidence="13" id="KW-1185">Reference proteome</keyword>
<evidence type="ECO:0000313" key="13">
    <source>
        <dbReference type="Proteomes" id="UP001289135"/>
    </source>
</evidence>
<evidence type="ECO:0000256" key="11">
    <source>
        <dbReference type="SAM" id="MobiDB-lite"/>
    </source>
</evidence>
<keyword evidence="4" id="KW-1003">Cell membrane</keyword>
<evidence type="ECO:0000256" key="1">
    <source>
        <dbReference type="ARBA" id="ARBA00002254"/>
    </source>
</evidence>
<dbReference type="GO" id="GO:0009425">
    <property type="term" value="C:bacterial-type flagellum basal body"/>
    <property type="evidence" value="ECO:0007669"/>
    <property type="project" value="InterPro"/>
</dbReference>
<sequence>MMNQNNTVEKDKTTDQEIDNQKNLNSDQNINDQNIDENVKDSVKKRIIFYIVSMSIGLLLIYIYGKDTDTCKNQKNIPAALNQDPDLLEEQKVYYEMRDIIVQLETDNTKFLKITLNVKFYDKKAYEKTISILPQVEDVIQSYLRQMQPDGLNSNFSMYKLRGDLLLRMNTLIYPEKIDAIFIKDILIR</sequence>
<evidence type="ECO:0000256" key="2">
    <source>
        <dbReference type="ARBA" id="ARBA00004162"/>
    </source>
</evidence>
<keyword evidence="5 10" id="KW-0145">Chemotaxis</keyword>
<reference evidence="12" key="1">
    <citation type="submission" date="2023-02" db="EMBL/GenBank/DDBJ databases">
        <title>Host association and intracellularity evolved multiple times independently in the Rickettsiales.</title>
        <authorList>
            <person name="Castelli M."/>
            <person name="Nardi T."/>
            <person name="Gammuto L."/>
            <person name="Bellinzona G."/>
            <person name="Sabaneyeva E."/>
            <person name="Potekhin A."/>
            <person name="Serra V."/>
            <person name="Petroni G."/>
            <person name="Sassera D."/>
        </authorList>
    </citation>
    <scope>NUCLEOTIDE SEQUENCE</scope>
    <source>
        <strain evidence="12">USBL-36I1</strain>
    </source>
</reference>
<comment type="caution">
    <text evidence="12">The sequence shown here is derived from an EMBL/GenBank/DDBJ whole genome shotgun (WGS) entry which is preliminary data.</text>
</comment>
<dbReference type="GO" id="GO:0006935">
    <property type="term" value="P:chemotaxis"/>
    <property type="evidence" value="ECO:0007669"/>
    <property type="project" value="UniProtKB-KW"/>
</dbReference>